<protein>
    <recommendedName>
        <fullName evidence="5">Polymer-forming cytoskeletal protein</fullName>
    </recommendedName>
</protein>
<evidence type="ECO:0000313" key="3">
    <source>
        <dbReference type="EMBL" id="ARF68638.1"/>
    </source>
</evidence>
<evidence type="ECO:0000256" key="1">
    <source>
        <dbReference type="ARBA" id="ARBA00044755"/>
    </source>
</evidence>
<dbReference type="Proteomes" id="UP000192727">
    <property type="component" value="Chromosome"/>
</dbReference>
<gene>
    <name evidence="3" type="ORF">B7C51_13765</name>
</gene>
<dbReference type="EMBL" id="CP020557">
    <property type="protein sequence ID" value="ARF68638.1"/>
    <property type="molecule type" value="Genomic_DNA"/>
</dbReference>
<reference evidence="3 4" key="1">
    <citation type="submission" date="2017-03" db="EMBL/GenBank/DDBJ databases">
        <title>Paenibacillus larvae genome sequencing.</title>
        <authorList>
            <person name="Dingman D.W."/>
        </authorList>
    </citation>
    <scope>NUCLEOTIDE SEQUENCE [LARGE SCALE GENOMIC DNA]</scope>
    <source>
        <strain evidence="3 4">SAG 10367</strain>
    </source>
</reference>
<proteinExistence type="inferred from homology"/>
<sequence length="168" mass="18398">MTANNPEYIFHKSDMEGWSLMVLGRAKSTEIRTTETLIGEGTLCDGKLQADYNIRLEGKFKGEIDCKADVTVGEQAELQSNIQGINVVIAGYVKGDITAKEKLVITSSGQLEGNIQVKGLVIHEGGLFQGISFMTDREENSSKIVQASAHKQQKKEQHKQEQQVASGT</sequence>
<dbReference type="InterPro" id="IPR007607">
    <property type="entry name" value="BacA/B"/>
</dbReference>
<feature type="region of interest" description="Disordered" evidence="2">
    <location>
        <begin position="142"/>
        <end position="168"/>
    </location>
</feature>
<dbReference type="AlphaFoldDB" id="A0A1V0UUJ6"/>
<accession>A0A1V0UUJ6</accession>
<organism evidence="3 4">
    <name type="scientific">Paenibacillus larvae subsp. pulvifaciens</name>
    <dbReference type="NCBI Taxonomy" id="1477"/>
    <lineage>
        <taxon>Bacteria</taxon>
        <taxon>Bacillati</taxon>
        <taxon>Bacillota</taxon>
        <taxon>Bacilli</taxon>
        <taxon>Bacillales</taxon>
        <taxon>Paenibacillaceae</taxon>
        <taxon>Paenibacillus</taxon>
    </lineage>
</organism>
<name>A0A1V0UUJ6_9BACL</name>
<dbReference type="Pfam" id="PF04519">
    <property type="entry name" value="Bactofilin"/>
    <property type="match status" value="1"/>
</dbReference>
<dbReference type="PANTHER" id="PTHR35024:SF4">
    <property type="entry name" value="POLYMER-FORMING CYTOSKELETAL PROTEIN"/>
    <property type="match status" value="1"/>
</dbReference>
<evidence type="ECO:0000256" key="2">
    <source>
        <dbReference type="SAM" id="MobiDB-lite"/>
    </source>
</evidence>
<comment type="similarity">
    <text evidence="1">Belongs to the bactofilin family.</text>
</comment>
<evidence type="ECO:0000313" key="4">
    <source>
        <dbReference type="Proteomes" id="UP000192727"/>
    </source>
</evidence>
<evidence type="ECO:0008006" key="5">
    <source>
        <dbReference type="Google" id="ProtNLM"/>
    </source>
</evidence>
<dbReference type="PANTHER" id="PTHR35024">
    <property type="entry name" value="HYPOTHETICAL CYTOSOLIC PROTEIN"/>
    <property type="match status" value="1"/>
</dbReference>